<dbReference type="InterPro" id="IPR029058">
    <property type="entry name" value="AB_hydrolase_fold"/>
</dbReference>
<organism evidence="4 5">
    <name type="scientific">Exophiala sideris</name>
    <dbReference type="NCBI Taxonomy" id="1016849"/>
    <lineage>
        <taxon>Eukaryota</taxon>
        <taxon>Fungi</taxon>
        <taxon>Dikarya</taxon>
        <taxon>Ascomycota</taxon>
        <taxon>Pezizomycotina</taxon>
        <taxon>Eurotiomycetes</taxon>
        <taxon>Chaetothyriomycetidae</taxon>
        <taxon>Chaetothyriales</taxon>
        <taxon>Herpotrichiellaceae</taxon>
        <taxon>Exophiala</taxon>
    </lineage>
</organism>
<feature type="domain" description="Carboxylesterase type B" evidence="3">
    <location>
        <begin position="40"/>
        <end position="505"/>
    </location>
</feature>
<dbReference type="Pfam" id="PF00135">
    <property type="entry name" value="COesterase"/>
    <property type="match status" value="1"/>
</dbReference>
<name>A0ABR0IZ01_9EURO</name>
<sequence length="565" mass="61364">MAAVVQHLNHDLNLQKDVAAVTAAEVSSEKQHLAAIPEQASVKINALQINGFINPTTNVANFLNIPYARIPARFCEASLINPRKEAGIIDATKYGPCCPQPFDVIHDLTGHLYPKVIDASNSAEFTCLSINVYAPPSVLTSQERLPVLVWIHGGAFTYGDASDEYDGNYIVQHSVSIGKPIIVASLNYRVGPYGFLTSKEIKDDARSRGENGYANLGFHDQRLGLQWIQQNIGFFGGDGYELTAAGESAGAMSILMHIRSNFPAFQRAFILSAASFKPVPLSVAQDRFDALIAKMGIAPTAPAGDKLAALRSLTCEELNRLNGPGVSFPIYDSDFSPELEAGSFLESNTPFPSWLKGVVIGSTSEEAALFLLKGLTGLEAVSLVKAVYGDADFTRELLKKYEFVEDNVPGSGTDSLIRLTTDGAFANVANAIASDHSEIPVSLYSFEQKDPFEQSLWKGRAFHSLGNSMLFRLPTVAGPNVDLGTRITSDKFSDAVISLISGQQPWESYGQGQDHTMMVFDGERSGIVKAEKPRWTDLTQTQERWELFKTNGLSLISQNIVAANS</sequence>
<dbReference type="Gene3D" id="3.40.50.1820">
    <property type="entry name" value="alpha/beta hydrolase"/>
    <property type="match status" value="1"/>
</dbReference>
<reference evidence="4 5" key="1">
    <citation type="submission" date="2023-08" db="EMBL/GenBank/DDBJ databases">
        <title>Black Yeasts Isolated from many extreme environments.</title>
        <authorList>
            <person name="Coleine C."/>
            <person name="Stajich J.E."/>
            <person name="Selbmann L."/>
        </authorList>
    </citation>
    <scope>NUCLEOTIDE SEQUENCE [LARGE SCALE GENOMIC DNA]</scope>
    <source>
        <strain evidence="4 5">CCFEE 6328</strain>
    </source>
</reference>
<dbReference type="SUPFAM" id="SSF53474">
    <property type="entry name" value="alpha/beta-Hydrolases"/>
    <property type="match status" value="1"/>
</dbReference>
<dbReference type="PANTHER" id="PTHR43142">
    <property type="entry name" value="CARBOXYLIC ESTER HYDROLASE"/>
    <property type="match status" value="1"/>
</dbReference>
<evidence type="ECO:0000256" key="2">
    <source>
        <dbReference type="ARBA" id="ARBA00022801"/>
    </source>
</evidence>
<evidence type="ECO:0000313" key="4">
    <source>
        <dbReference type="EMBL" id="KAK5052168.1"/>
    </source>
</evidence>
<evidence type="ECO:0000256" key="1">
    <source>
        <dbReference type="ARBA" id="ARBA00005964"/>
    </source>
</evidence>
<evidence type="ECO:0000313" key="5">
    <source>
        <dbReference type="Proteomes" id="UP001345691"/>
    </source>
</evidence>
<keyword evidence="2" id="KW-0378">Hydrolase</keyword>
<proteinExistence type="inferred from homology"/>
<evidence type="ECO:0000259" key="3">
    <source>
        <dbReference type="Pfam" id="PF00135"/>
    </source>
</evidence>
<comment type="caution">
    <text evidence="4">The sequence shown here is derived from an EMBL/GenBank/DDBJ whole genome shotgun (WGS) entry which is preliminary data.</text>
</comment>
<dbReference type="InterPro" id="IPR002018">
    <property type="entry name" value="CarbesteraseB"/>
</dbReference>
<gene>
    <name evidence="4" type="ORF">LTR69_009930</name>
</gene>
<comment type="similarity">
    <text evidence="1">Belongs to the type-B carboxylesterase/lipase family.</text>
</comment>
<accession>A0ABR0IZ01</accession>
<keyword evidence="5" id="KW-1185">Reference proteome</keyword>
<dbReference type="PANTHER" id="PTHR43142:SF1">
    <property type="entry name" value="CARBOXYLIC ESTER HYDROLASE"/>
    <property type="match status" value="1"/>
</dbReference>
<dbReference type="EMBL" id="JAVRRF010000031">
    <property type="protein sequence ID" value="KAK5052168.1"/>
    <property type="molecule type" value="Genomic_DNA"/>
</dbReference>
<dbReference type="Proteomes" id="UP001345691">
    <property type="component" value="Unassembled WGS sequence"/>
</dbReference>
<protein>
    <recommendedName>
        <fullName evidence="3">Carboxylesterase type B domain-containing protein</fullName>
    </recommendedName>
</protein>